<name>A0A1A6C4Q1_9GAMM</name>
<proteinExistence type="predicted"/>
<dbReference type="InterPro" id="IPR012902">
    <property type="entry name" value="N_methyl_site"/>
</dbReference>
<keyword evidence="1" id="KW-0472">Membrane</keyword>
<evidence type="ECO:0000313" key="3">
    <source>
        <dbReference type="Proteomes" id="UP000029273"/>
    </source>
</evidence>
<dbReference type="NCBIfam" id="TIGR02523">
    <property type="entry name" value="type_IV_pilV"/>
    <property type="match status" value="1"/>
</dbReference>
<dbReference type="InterPro" id="IPR013362">
    <property type="entry name" value="Pilus_4_PilV"/>
</dbReference>
<organism evidence="2 3">
    <name type="scientific">Acidihalobacter prosperus</name>
    <dbReference type="NCBI Taxonomy" id="160660"/>
    <lineage>
        <taxon>Bacteria</taxon>
        <taxon>Pseudomonadati</taxon>
        <taxon>Pseudomonadota</taxon>
        <taxon>Gammaproteobacteria</taxon>
        <taxon>Chromatiales</taxon>
        <taxon>Ectothiorhodospiraceae</taxon>
        <taxon>Acidihalobacter</taxon>
    </lineage>
</organism>
<evidence type="ECO:0000313" key="2">
    <source>
        <dbReference type="EMBL" id="OBS09546.1"/>
    </source>
</evidence>
<evidence type="ECO:0000256" key="1">
    <source>
        <dbReference type="SAM" id="Phobius"/>
    </source>
</evidence>
<keyword evidence="1" id="KW-0812">Transmembrane</keyword>
<dbReference type="RefSeq" id="WP_161489962.1">
    <property type="nucleotide sequence ID" value="NZ_JQSG02000003.1"/>
</dbReference>
<reference evidence="2 3" key="1">
    <citation type="journal article" date="2014" name="Genome Announc.">
        <title>Draft Genome Sequence of the Iron-Oxidizing, Acidophilic, and Halotolerant 'Thiobacillus prosperus' Type Strain DSM 5130.</title>
        <authorList>
            <person name="Ossandon F.J."/>
            <person name="Cardenas J.P."/>
            <person name="Corbett M."/>
            <person name="Quatrini R."/>
            <person name="Holmes D.S."/>
            <person name="Watkin E."/>
        </authorList>
    </citation>
    <scope>NUCLEOTIDE SEQUENCE [LARGE SCALE GENOMIC DNA]</scope>
    <source>
        <strain evidence="2 3">DSM 5130</strain>
    </source>
</reference>
<dbReference type="EMBL" id="JQSG02000003">
    <property type="protein sequence ID" value="OBS09546.1"/>
    <property type="molecule type" value="Genomic_DNA"/>
</dbReference>
<dbReference type="NCBIfam" id="TIGR02532">
    <property type="entry name" value="IV_pilin_GFxxxE"/>
    <property type="match status" value="1"/>
</dbReference>
<feature type="transmembrane region" description="Helical" evidence="1">
    <location>
        <begin position="12"/>
        <end position="36"/>
    </location>
</feature>
<dbReference type="AlphaFoldDB" id="A0A1A6C4Q1"/>
<dbReference type="Pfam" id="PF07963">
    <property type="entry name" value="N_methyl"/>
    <property type="match status" value="1"/>
</dbReference>
<keyword evidence="1" id="KW-1133">Transmembrane helix</keyword>
<keyword evidence="3" id="KW-1185">Reference proteome</keyword>
<gene>
    <name evidence="2" type="ORF">Thpro_021874</name>
</gene>
<comment type="caution">
    <text evidence="2">The sequence shown here is derived from an EMBL/GenBank/DDBJ whole genome shotgun (WGS) entry which is preliminary data.</text>
</comment>
<dbReference type="OrthoDB" id="56778at135613"/>
<accession>A0A1A6C4Q1</accession>
<dbReference type="Proteomes" id="UP000029273">
    <property type="component" value="Unassembled WGS sequence"/>
</dbReference>
<protein>
    <submittedName>
        <fullName evidence="2">Type IV fimbrial biogenesis protein PilV</fullName>
    </submittedName>
</protein>
<sequence>MKPRTTQNGFSLIEALVALLVITIGLLGVAGLQALAVNNTHSASLRSIAAMEASNMAAYMAANASYWAYVAPAGLTVTPIGASATFTGAGASVLASAMPSSCTGTSSNCSAKGMAAWDLRNWGIGLGRQLPAAQGHVACYTAVNDPMTCVISVQWREKTLALNAPGASGTAVAPAPSTTMQTYSLVTQP</sequence>